<keyword evidence="5" id="KW-1015">Disulfide bond</keyword>
<dbReference type="Proteomes" id="UP000019249">
    <property type="component" value="Unassembled WGS sequence"/>
</dbReference>
<accession>A0ABN0RHD8</accession>
<evidence type="ECO:0000256" key="1">
    <source>
        <dbReference type="ARBA" id="ARBA00009796"/>
    </source>
</evidence>
<evidence type="ECO:0000313" key="8">
    <source>
        <dbReference type="EMBL" id="EUJ33302.1"/>
    </source>
</evidence>
<evidence type="ECO:0000256" key="5">
    <source>
        <dbReference type="ARBA" id="ARBA00023157"/>
    </source>
</evidence>
<organism evidence="8 9">
    <name type="scientific">Listeria floridensis FSL S10-1187</name>
    <dbReference type="NCBI Taxonomy" id="1265817"/>
    <lineage>
        <taxon>Bacteria</taxon>
        <taxon>Bacillati</taxon>
        <taxon>Bacillota</taxon>
        <taxon>Bacilli</taxon>
        <taxon>Bacillales</taxon>
        <taxon>Listeriaceae</taxon>
        <taxon>Listeria</taxon>
    </lineage>
</organism>
<evidence type="ECO:0000256" key="6">
    <source>
        <dbReference type="ARBA" id="ARBA00023284"/>
    </source>
</evidence>
<sequence>MLNRLAGQEAPVFQLEAVMPNLSIHTLAPLDLKGWTILLFYPADFSLICPTEIAAFSARIQEFYERDTELIGISTDSLETHLKWITDSAKDGGVGPVLFPLASDKEKEVCRSYGVLNETTGMSRRGLFIINPDGVIEYESVHSELISREVNEVLRILEILQTGGLCPIN</sequence>
<dbReference type="CDD" id="cd03015">
    <property type="entry name" value="PRX_Typ2cys"/>
    <property type="match status" value="1"/>
</dbReference>
<dbReference type="EMBL" id="AODF01000006">
    <property type="protein sequence ID" value="EUJ33302.1"/>
    <property type="molecule type" value="Genomic_DNA"/>
</dbReference>
<protein>
    <submittedName>
        <fullName evidence="8">Peroxiredoxin</fullName>
    </submittedName>
</protein>
<name>A0ABN0RHD8_9LIST</name>
<dbReference type="RefSeq" id="WP_036096462.1">
    <property type="nucleotide sequence ID" value="NZ_AODF01000006.1"/>
</dbReference>
<dbReference type="Pfam" id="PF00578">
    <property type="entry name" value="AhpC-TSA"/>
    <property type="match status" value="1"/>
</dbReference>
<evidence type="ECO:0000313" key="9">
    <source>
        <dbReference type="Proteomes" id="UP000019249"/>
    </source>
</evidence>
<proteinExistence type="inferred from homology"/>
<reference evidence="8 9" key="1">
    <citation type="journal article" date="2014" name="Int. J. Syst. Evol. Microbiol.">
        <title>Listeria floridensis sp. nov., Listeria aquatica sp. nov., Listeria cornellensis sp. nov., Listeria riparia sp. nov. and Listeria grandensis sp. nov., from agricultural and natural environments.</title>
        <authorList>
            <person name="den Bakker H.C."/>
            <person name="Warchocki S."/>
            <person name="Wright E.M."/>
            <person name="Allred A.F."/>
            <person name="Ahlstrom C."/>
            <person name="Manuel C.S."/>
            <person name="Stasiewicz M.J."/>
            <person name="Burrell A."/>
            <person name="Roof S."/>
            <person name="Strawn L."/>
            <person name="Fortes E.D."/>
            <person name="Nightingale K.K."/>
            <person name="Kephart D."/>
            <person name="Wiedmann M."/>
        </authorList>
    </citation>
    <scope>NUCLEOTIDE SEQUENCE [LARGE SCALE GENOMIC DNA]</scope>
    <source>
        <strain evidence="8 9">FSL S10-1187</strain>
    </source>
</reference>
<evidence type="ECO:0000256" key="4">
    <source>
        <dbReference type="ARBA" id="ARBA00023002"/>
    </source>
</evidence>
<dbReference type="SUPFAM" id="SSF52833">
    <property type="entry name" value="Thioredoxin-like"/>
    <property type="match status" value="1"/>
</dbReference>
<dbReference type="PANTHER" id="PTHR10681">
    <property type="entry name" value="THIOREDOXIN PEROXIDASE"/>
    <property type="match status" value="1"/>
</dbReference>
<dbReference type="InterPro" id="IPR024706">
    <property type="entry name" value="Peroxiredoxin_AhpC-typ"/>
</dbReference>
<dbReference type="InterPro" id="IPR036249">
    <property type="entry name" value="Thioredoxin-like_sf"/>
</dbReference>
<gene>
    <name evidence="8" type="ORF">MFLO_04160</name>
</gene>
<dbReference type="PANTHER" id="PTHR10681:SF121">
    <property type="entry name" value="ALKYL HYDROPEROXIDE REDUCTASE C"/>
    <property type="match status" value="1"/>
</dbReference>
<keyword evidence="2" id="KW-0575">Peroxidase</keyword>
<evidence type="ECO:0000259" key="7">
    <source>
        <dbReference type="PROSITE" id="PS51352"/>
    </source>
</evidence>
<evidence type="ECO:0000256" key="3">
    <source>
        <dbReference type="ARBA" id="ARBA00022862"/>
    </source>
</evidence>
<keyword evidence="9" id="KW-1185">Reference proteome</keyword>
<dbReference type="InterPro" id="IPR050217">
    <property type="entry name" value="Peroxiredoxin"/>
</dbReference>
<dbReference type="Gene3D" id="3.40.30.10">
    <property type="entry name" value="Glutaredoxin"/>
    <property type="match status" value="1"/>
</dbReference>
<dbReference type="PIRSF" id="PIRSF000239">
    <property type="entry name" value="AHPC"/>
    <property type="match status" value="1"/>
</dbReference>
<comment type="similarity">
    <text evidence="1">Belongs to the peroxiredoxin family. AhpC/Prx1 subfamily.</text>
</comment>
<keyword evidence="4" id="KW-0560">Oxidoreductase</keyword>
<comment type="caution">
    <text evidence="8">The sequence shown here is derived from an EMBL/GenBank/DDBJ whole genome shotgun (WGS) entry which is preliminary data.</text>
</comment>
<keyword evidence="3" id="KW-0049">Antioxidant</keyword>
<keyword evidence="6" id="KW-0676">Redox-active center</keyword>
<evidence type="ECO:0000256" key="2">
    <source>
        <dbReference type="ARBA" id="ARBA00022559"/>
    </source>
</evidence>
<feature type="domain" description="Thioredoxin" evidence="7">
    <location>
        <begin position="4"/>
        <end position="162"/>
    </location>
</feature>
<dbReference type="PROSITE" id="PS51352">
    <property type="entry name" value="THIOREDOXIN_2"/>
    <property type="match status" value="1"/>
</dbReference>
<dbReference type="InterPro" id="IPR000866">
    <property type="entry name" value="AhpC/TSA"/>
</dbReference>
<dbReference type="InterPro" id="IPR013766">
    <property type="entry name" value="Thioredoxin_domain"/>
</dbReference>